<gene>
    <name evidence="1" type="ORF">GCM10011340_06990</name>
</gene>
<keyword evidence="2" id="KW-1185">Reference proteome</keyword>
<dbReference type="EMBL" id="BNAG01000001">
    <property type="protein sequence ID" value="GHE54902.1"/>
    <property type="molecule type" value="Genomic_DNA"/>
</dbReference>
<sequence>MAYSFNNLRVGKKFKLTNFGEQYEFEILEIMADGDCLLKDINTLEKYRLYTLISFGKGADFNVESL</sequence>
<evidence type="ECO:0000313" key="2">
    <source>
        <dbReference type="Proteomes" id="UP000658258"/>
    </source>
</evidence>
<reference evidence="2" key="1">
    <citation type="journal article" date="2019" name="Int. J. Syst. Evol. Microbiol.">
        <title>The Global Catalogue of Microorganisms (GCM) 10K type strain sequencing project: providing services to taxonomists for standard genome sequencing and annotation.</title>
        <authorList>
            <consortium name="The Broad Institute Genomics Platform"/>
            <consortium name="The Broad Institute Genome Sequencing Center for Infectious Disease"/>
            <person name="Wu L."/>
            <person name="Ma J."/>
        </authorList>
    </citation>
    <scope>NUCLEOTIDE SEQUENCE [LARGE SCALE GENOMIC DNA]</scope>
    <source>
        <strain evidence="2">CGMCC 1.15111</strain>
    </source>
</reference>
<comment type="caution">
    <text evidence="1">The sequence shown here is derived from an EMBL/GenBank/DDBJ whole genome shotgun (WGS) entry which is preliminary data.</text>
</comment>
<evidence type="ECO:0000313" key="1">
    <source>
        <dbReference type="EMBL" id="GHE54902.1"/>
    </source>
</evidence>
<organism evidence="1 2">
    <name type="scientific">Roseivirga thermotolerans</name>
    <dbReference type="NCBI Taxonomy" id="1758176"/>
    <lineage>
        <taxon>Bacteria</taxon>
        <taxon>Pseudomonadati</taxon>
        <taxon>Bacteroidota</taxon>
        <taxon>Cytophagia</taxon>
        <taxon>Cytophagales</taxon>
        <taxon>Roseivirgaceae</taxon>
        <taxon>Roseivirga</taxon>
    </lineage>
</organism>
<proteinExistence type="predicted"/>
<dbReference type="Proteomes" id="UP000658258">
    <property type="component" value="Unassembled WGS sequence"/>
</dbReference>
<name>A0ABQ3I511_9BACT</name>
<protein>
    <submittedName>
        <fullName evidence="1">Uncharacterized protein</fullName>
    </submittedName>
</protein>
<dbReference type="RefSeq" id="WP_189628796.1">
    <property type="nucleotide sequence ID" value="NZ_BNAG01000001.1"/>
</dbReference>
<accession>A0ABQ3I511</accession>